<dbReference type="Pfam" id="PF02984">
    <property type="entry name" value="Cyclin_C"/>
    <property type="match status" value="1"/>
</dbReference>
<dbReference type="InterPro" id="IPR006671">
    <property type="entry name" value="Cyclin_N"/>
</dbReference>
<dbReference type="GO" id="GO:0016538">
    <property type="term" value="F:cyclin-dependent protein serine/threonine kinase regulator activity"/>
    <property type="evidence" value="ECO:0007669"/>
    <property type="project" value="InterPro"/>
</dbReference>
<dbReference type="OMA" id="MCLVEED"/>
<dbReference type="STRING" id="5762.D2V4R5"/>
<keyword evidence="3" id="KW-0131">Cell cycle</keyword>
<keyword evidence="8" id="KW-1185">Reference proteome</keyword>
<dbReference type="GeneID" id="8860525"/>
<dbReference type="PIRSF" id="PIRSF001771">
    <property type="entry name" value="Cyclin_A_B_D_E"/>
    <property type="match status" value="1"/>
</dbReference>
<feature type="domain" description="Cyclin C-terminal" evidence="6">
    <location>
        <begin position="151"/>
        <end position="280"/>
    </location>
</feature>
<dbReference type="VEuPathDB" id="AmoebaDB:NAEGRDRAFT_31146"/>
<dbReference type="Proteomes" id="UP000006671">
    <property type="component" value="Unassembled WGS sequence"/>
</dbReference>
<keyword evidence="1" id="KW-0132">Cell division</keyword>
<evidence type="ECO:0000256" key="2">
    <source>
        <dbReference type="ARBA" id="ARBA00023127"/>
    </source>
</evidence>
<evidence type="ECO:0000256" key="1">
    <source>
        <dbReference type="ARBA" id="ARBA00022618"/>
    </source>
</evidence>
<dbReference type="Pfam" id="PF00134">
    <property type="entry name" value="Cyclin_N"/>
    <property type="match status" value="1"/>
</dbReference>
<dbReference type="AlphaFoldDB" id="D2V4R5"/>
<dbReference type="EMBL" id="GG738852">
    <property type="protein sequence ID" value="EFC48147.1"/>
    <property type="molecule type" value="Genomic_DNA"/>
</dbReference>
<feature type="domain" description="Cyclin-like" evidence="5">
    <location>
        <begin position="57"/>
        <end position="142"/>
    </location>
</feature>
<dbReference type="Gene3D" id="1.10.472.10">
    <property type="entry name" value="Cyclin-like"/>
    <property type="match status" value="2"/>
</dbReference>
<gene>
    <name evidence="7" type="ORF">NAEGRDRAFT_31146</name>
</gene>
<dbReference type="InterPro" id="IPR013763">
    <property type="entry name" value="Cyclin-like_dom"/>
</dbReference>
<keyword evidence="2 4" id="KW-0195">Cyclin</keyword>
<dbReference type="SMART" id="SM01332">
    <property type="entry name" value="Cyclin_C"/>
    <property type="match status" value="1"/>
</dbReference>
<dbReference type="FunFam" id="1.10.472.10:FF:000001">
    <property type="entry name" value="G2/mitotic-specific cyclin"/>
    <property type="match status" value="1"/>
</dbReference>
<dbReference type="OrthoDB" id="5590282at2759"/>
<reference evidence="7 8" key="1">
    <citation type="journal article" date="2010" name="Cell">
        <title>The genome of Naegleria gruberi illuminates early eukaryotic versatility.</title>
        <authorList>
            <person name="Fritz-Laylin L.K."/>
            <person name="Prochnik S.E."/>
            <person name="Ginger M.L."/>
            <person name="Dacks J.B."/>
            <person name="Carpenter M.L."/>
            <person name="Field M.C."/>
            <person name="Kuo A."/>
            <person name="Paredez A."/>
            <person name="Chapman J."/>
            <person name="Pham J."/>
            <person name="Shu S."/>
            <person name="Neupane R."/>
            <person name="Cipriano M."/>
            <person name="Mancuso J."/>
            <person name="Tu H."/>
            <person name="Salamov A."/>
            <person name="Lindquist E."/>
            <person name="Shapiro H."/>
            <person name="Lucas S."/>
            <person name="Grigoriev I.V."/>
            <person name="Cande W.Z."/>
            <person name="Fulton C."/>
            <person name="Rokhsar D.S."/>
            <person name="Dawson S.C."/>
        </authorList>
    </citation>
    <scope>NUCLEOTIDE SEQUENCE [LARGE SCALE GENOMIC DNA]</scope>
    <source>
        <strain evidence="7 8">NEG-M</strain>
    </source>
</reference>
<dbReference type="RefSeq" id="XP_002680891.1">
    <property type="nucleotide sequence ID" value="XM_002680845.1"/>
</dbReference>
<evidence type="ECO:0000256" key="3">
    <source>
        <dbReference type="ARBA" id="ARBA00023306"/>
    </source>
</evidence>
<dbReference type="GO" id="GO:0051301">
    <property type="term" value="P:cell division"/>
    <property type="evidence" value="ECO:0007669"/>
    <property type="project" value="UniProtKB-KW"/>
</dbReference>
<dbReference type="FunCoup" id="D2V4R5">
    <property type="interactions" value="733"/>
</dbReference>
<dbReference type="eggNOG" id="KOG0653">
    <property type="taxonomic scope" value="Eukaryota"/>
</dbReference>
<evidence type="ECO:0000259" key="5">
    <source>
        <dbReference type="SMART" id="SM00385"/>
    </source>
</evidence>
<proteinExistence type="inferred from homology"/>
<dbReference type="InterPro" id="IPR039361">
    <property type="entry name" value="Cyclin"/>
</dbReference>
<dbReference type="GO" id="GO:0044772">
    <property type="term" value="P:mitotic cell cycle phase transition"/>
    <property type="evidence" value="ECO:0007669"/>
    <property type="project" value="InterPro"/>
</dbReference>
<dbReference type="InterPro" id="IPR046965">
    <property type="entry name" value="Cyclin_A/B-like"/>
</dbReference>
<dbReference type="InParanoid" id="D2V4R5"/>
<comment type="similarity">
    <text evidence="4">Belongs to the cyclin family.</text>
</comment>
<dbReference type="InterPro" id="IPR004367">
    <property type="entry name" value="Cyclin_C-dom"/>
</dbReference>
<dbReference type="KEGG" id="ngr:NAEGRDRAFT_31146"/>
<dbReference type="SMART" id="SM00385">
    <property type="entry name" value="CYCLIN"/>
    <property type="match status" value="2"/>
</dbReference>
<dbReference type="InterPro" id="IPR036915">
    <property type="entry name" value="Cyclin-like_sf"/>
</dbReference>
<name>D2V4R5_NAEGR</name>
<evidence type="ECO:0000259" key="6">
    <source>
        <dbReference type="SMART" id="SM01332"/>
    </source>
</evidence>
<accession>D2V4R5</accession>
<organism evidence="8">
    <name type="scientific">Naegleria gruberi</name>
    <name type="common">Amoeba</name>
    <dbReference type="NCBI Taxonomy" id="5762"/>
    <lineage>
        <taxon>Eukaryota</taxon>
        <taxon>Discoba</taxon>
        <taxon>Heterolobosea</taxon>
        <taxon>Tetramitia</taxon>
        <taxon>Eutetramitia</taxon>
        <taxon>Vahlkampfiidae</taxon>
        <taxon>Naegleria</taxon>
    </lineage>
</organism>
<feature type="domain" description="Cyclin-like" evidence="5">
    <location>
        <begin position="155"/>
        <end position="239"/>
    </location>
</feature>
<evidence type="ECO:0000256" key="4">
    <source>
        <dbReference type="RuleBase" id="RU000383"/>
    </source>
</evidence>
<evidence type="ECO:0000313" key="8">
    <source>
        <dbReference type="Proteomes" id="UP000006671"/>
    </source>
</evidence>
<protein>
    <submittedName>
        <fullName evidence="7">Cyclin-like protein</fullName>
    </submittedName>
</protein>
<evidence type="ECO:0000313" key="7">
    <source>
        <dbReference type="EMBL" id="EFC48147.1"/>
    </source>
</evidence>
<sequence length="292" mass="33883">MSPKIDANDTNNSLACTEYVKDIFAHYKSIESKYLPDPTYMSRHPNFNDQTRLLTINWLMTIHGYYEFSPETMYLCVNIFDRFLSSHPDMALDKIHLVAITSLFIASKYEEIKPLNTSHLIKMTRKAYTKEDILIMERLILKTLDFNLTIASVYVFLKRYLKCSGNFDNVQVQIATFVAEMSLYDTAMLNYTPSTIACAAIYVARSLRKCGGDKWNSNLVYYSGKTEDDILPCAKQVYYFMKCFCSTPTFESGRKTADKNYLLVKFSKPEHLKISESIKQVFEQKKRGREQQ</sequence>
<dbReference type="PANTHER" id="PTHR10177">
    <property type="entry name" value="CYCLINS"/>
    <property type="match status" value="1"/>
</dbReference>
<dbReference type="SUPFAM" id="SSF47954">
    <property type="entry name" value="Cyclin-like"/>
    <property type="match status" value="2"/>
</dbReference>